<sequence length="52" mass="5410">LGSQVREPPAEPSARPVPALYPDDPYVVTRDAAIAAAAVVVATFGNDDNDDD</sequence>
<evidence type="ECO:0000313" key="2">
    <source>
        <dbReference type="EMBL" id="GFD34001.1"/>
    </source>
</evidence>
<dbReference type="AlphaFoldDB" id="A0A699VLI1"/>
<feature type="non-terminal residue" evidence="2">
    <location>
        <position position="1"/>
    </location>
</feature>
<gene>
    <name evidence="2" type="ORF">Tci_905970</name>
</gene>
<reference evidence="2" key="1">
    <citation type="journal article" date="2019" name="Sci. Rep.">
        <title>Draft genome of Tanacetum cinerariifolium, the natural source of mosquito coil.</title>
        <authorList>
            <person name="Yamashiro T."/>
            <person name="Shiraishi A."/>
            <person name="Satake H."/>
            <person name="Nakayama K."/>
        </authorList>
    </citation>
    <scope>NUCLEOTIDE SEQUENCE</scope>
</reference>
<name>A0A699VLI1_TANCI</name>
<protein>
    <submittedName>
        <fullName evidence="2">Uncharacterized protein</fullName>
    </submittedName>
</protein>
<proteinExistence type="predicted"/>
<organism evidence="2">
    <name type="scientific">Tanacetum cinerariifolium</name>
    <name type="common">Dalmatian daisy</name>
    <name type="synonym">Chrysanthemum cinerariifolium</name>
    <dbReference type="NCBI Taxonomy" id="118510"/>
    <lineage>
        <taxon>Eukaryota</taxon>
        <taxon>Viridiplantae</taxon>
        <taxon>Streptophyta</taxon>
        <taxon>Embryophyta</taxon>
        <taxon>Tracheophyta</taxon>
        <taxon>Spermatophyta</taxon>
        <taxon>Magnoliopsida</taxon>
        <taxon>eudicotyledons</taxon>
        <taxon>Gunneridae</taxon>
        <taxon>Pentapetalae</taxon>
        <taxon>asterids</taxon>
        <taxon>campanulids</taxon>
        <taxon>Asterales</taxon>
        <taxon>Asteraceae</taxon>
        <taxon>Asteroideae</taxon>
        <taxon>Anthemideae</taxon>
        <taxon>Anthemidinae</taxon>
        <taxon>Tanacetum</taxon>
    </lineage>
</organism>
<accession>A0A699VLI1</accession>
<evidence type="ECO:0000256" key="1">
    <source>
        <dbReference type="SAM" id="MobiDB-lite"/>
    </source>
</evidence>
<dbReference type="EMBL" id="BKCJ011441582">
    <property type="protein sequence ID" value="GFD34001.1"/>
    <property type="molecule type" value="Genomic_DNA"/>
</dbReference>
<comment type="caution">
    <text evidence="2">The sequence shown here is derived from an EMBL/GenBank/DDBJ whole genome shotgun (WGS) entry which is preliminary data.</text>
</comment>
<feature type="non-terminal residue" evidence="2">
    <location>
        <position position="52"/>
    </location>
</feature>
<feature type="region of interest" description="Disordered" evidence="1">
    <location>
        <begin position="1"/>
        <end position="20"/>
    </location>
</feature>